<gene>
    <name evidence="6" type="ORF">LAB08_R22050</name>
</gene>
<dbReference type="Pfam" id="PF03466">
    <property type="entry name" value="LysR_substrate"/>
    <property type="match status" value="1"/>
</dbReference>
<evidence type="ECO:0000256" key="4">
    <source>
        <dbReference type="ARBA" id="ARBA00023163"/>
    </source>
</evidence>
<sequence length="305" mass="34025">MEANRFGDIAAFVSAVKAGSFTSAAASLGLTRSAVGKSIVRLEGRMGARLLNRTTRKLSLTDEGRVAYERWKQILEDLDEVEATMALRRGRPTGTFKLTAPLSFGQRHILPILDAYLKQWPELRADVWFTDRFVDLVEEGIDIAIRIGAPKDDSQLLTRTVGWQQFATCASPSYLARCGVPQTPADLLGHDTIAFISGQASVWRYQTPTGLYLYEQPGRLNIDSSEAMREAALTGIGLIHLPTYITGNDLRDGTLVEVLKPYRASPDPIRVVYPSKRQLSPRVRAFIDLLIERWESGVPWESEHH</sequence>
<evidence type="ECO:0000256" key="2">
    <source>
        <dbReference type="ARBA" id="ARBA00023015"/>
    </source>
</evidence>
<dbReference type="Gene3D" id="3.40.190.290">
    <property type="match status" value="1"/>
</dbReference>
<dbReference type="PROSITE" id="PS50931">
    <property type="entry name" value="HTH_LYSR"/>
    <property type="match status" value="1"/>
</dbReference>
<dbReference type="InterPro" id="IPR005119">
    <property type="entry name" value="LysR_subst-bd"/>
</dbReference>
<evidence type="ECO:0000259" key="5">
    <source>
        <dbReference type="PROSITE" id="PS50931"/>
    </source>
</evidence>
<accession>A0ABM7RPF7</accession>
<dbReference type="InterPro" id="IPR000847">
    <property type="entry name" value="LysR_HTH_N"/>
</dbReference>
<keyword evidence="4" id="KW-0804">Transcription</keyword>
<dbReference type="Gene3D" id="1.10.10.10">
    <property type="entry name" value="Winged helix-like DNA-binding domain superfamily/Winged helix DNA-binding domain"/>
    <property type="match status" value="1"/>
</dbReference>
<dbReference type="Pfam" id="PF00126">
    <property type="entry name" value="HTH_1"/>
    <property type="match status" value="1"/>
</dbReference>
<organism evidence="6 7">
    <name type="scientific">Pseudomonas izuensis</name>
    <dbReference type="NCBI Taxonomy" id="2684212"/>
    <lineage>
        <taxon>Bacteria</taxon>
        <taxon>Pseudomonadati</taxon>
        <taxon>Pseudomonadota</taxon>
        <taxon>Gammaproteobacteria</taxon>
        <taxon>Pseudomonadales</taxon>
        <taxon>Pseudomonadaceae</taxon>
        <taxon>Pseudomonas</taxon>
    </lineage>
</organism>
<evidence type="ECO:0000313" key="6">
    <source>
        <dbReference type="EMBL" id="BCX67570.1"/>
    </source>
</evidence>
<dbReference type="EMBL" id="AP017423">
    <property type="protein sequence ID" value="BCX67570.1"/>
    <property type="molecule type" value="Genomic_DNA"/>
</dbReference>
<dbReference type="SUPFAM" id="SSF46785">
    <property type="entry name" value="Winged helix' DNA-binding domain"/>
    <property type="match status" value="1"/>
</dbReference>
<dbReference type="SUPFAM" id="SSF53850">
    <property type="entry name" value="Periplasmic binding protein-like II"/>
    <property type="match status" value="1"/>
</dbReference>
<dbReference type="PANTHER" id="PTHR30537:SF5">
    <property type="entry name" value="HTH-TYPE TRANSCRIPTIONAL ACTIVATOR TTDR-RELATED"/>
    <property type="match status" value="1"/>
</dbReference>
<keyword evidence="2" id="KW-0805">Transcription regulation</keyword>
<evidence type="ECO:0000256" key="3">
    <source>
        <dbReference type="ARBA" id="ARBA00023125"/>
    </source>
</evidence>
<name>A0ABM7RPF7_9PSED</name>
<reference evidence="6 7" key="1">
    <citation type="submission" date="2016-04" db="EMBL/GenBank/DDBJ databases">
        <title>Complete genome sequence of Pseudomonas sp. LAB-08 isolated from TCE contaminated aquifer soil.</title>
        <authorList>
            <person name="Dohra H."/>
            <person name="Suzuki K."/>
            <person name="Fatma A."/>
            <person name="Inuzuka Y."/>
            <person name="Honjo M."/>
            <person name="Tashiro Y."/>
            <person name="Futamata H."/>
        </authorList>
    </citation>
    <scope>NUCLEOTIDE SEQUENCE [LARGE SCALE GENOMIC DNA]</scope>
    <source>
        <strain evidence="6 7">LAB-08</strain>
    </source>
</reference>
<evidence type="ECO:0000256" key="1">
    <source>
        <dbReference type="ARBA" id="ARBA00009437"/>
    </source>
</evidence>
<dbReference type="Proteomes" id="UP000218595">
    <property type="component" value="Chromosome"/>
</dbReference>
<dbReference type="InterPro" id="IPR036388">
    <property type="entry name" value="WH-like_DNA-bd_sf"/>
</dbReference>
<proteinExistence type="inferred from homology"/>
<protein>
    <submittedName>
        <fullName evidence="6">LysR family transcriptional regulator</fullName>
    </submittedName>
</protein>
<dbReference type="InterPro" id="IPR058163">
    <property type="entry name" value="LysR-type_TF_proteobact-type"/>
</dbReference>
<comment type="similarity">
    <text evidence="1">Belongs to the LysR transcriptional regulatory family.</text>
</comment>
<dbReference type="InterPro" id="IPR036390">
    <property type="entry name" value="WH_DNA-bd_sf"/>
</dbReference>
<keyword evidence="7" id="KW-1185">Reference proteome</keyword>
<dbReference type="RefSeq" id="WP_096512173.1">
    <property type="nucleotide sequence ID" value="NZ_AP017423.2"/>
</dbReference>
<evidence type="ECO:0000313" key="7">
    <source>
        <dbReference type="Proteomes" id="UP000218595"/>
    </source>
</evidence>
<dbReference type="PANTHER" id="PTHR30537">
    <property type="entry name" value="HTH-TYPE TRANSCRIPTIONAL REGULATOR"/>
    <property type="match status" value="1"/>
</dbReference>
<dbReference type="CDD" id="cd08422">
    <property type="entry name" value="PBP2_CrgA_like"/>
    <property type="match status" value="1"/>
</dbReference>
<keyword evidence="3" id="KW-0238">DNA-binding</keyword>
<feature type="domain" description="HTH lysR-type" evidence="5">
    <location>
        <begin position="1"/>
        <end position="61"/>
    </location>
</feature>